<protein>
    <submittedName>
        <fullName evidence="10">Iron chelate uptake ABC transporter family permease subunit</fullName>
    </submittedName>
</protein>
<keyword evidence="5 9" id="KW-0812">Transmembrane</keyword>
<dbReference type="PANTHER" id="PTHR30472:SF1">
    <property type="entry name" value="FE(3+) DICITRATE TRANSPORT SYSTEM PERMEASE PROTEIN FECC-RELATED"/>
    <property type="match status" value="1"/>
</dbReference>
<keyword evidence="7 9" id="KW-0472">Membrane</keyword>
<feature type="transmembrane region" description="Helical" evidence="9">
    <location>
        <begin position="313"/>
        <end position="335"/>
    </location>
</feature>
<feature type="transmembrane region" description="Helical" evidence="9">
    <location>
        <begin position="341"/>
        <end position="359"/>
    </location>
</feature>
<sequence length="367" mass="37045">MTAEVVDGRSGAEGRAGGRSGADDPRGAGGSRGLLRHGLTKGGGLVVAFGVLLAAVLLSLLAGTEWFAPRDVYLAAADFTGSDTDRVIRYLRLPRTATGLMAGAALGLAGALMQGVTRNALADPGILGVNAGAAVAVVAAIGVFGVTSLTGYVWFAMGGALVATVVVYLVGALGRGGATPVKLALAGAAMSAMLGSVTSAATLLDLSTLNEFRFWVVGSLTLATGPIVGQALPFVAIGIVLSLVLGRSLNQLALGEELATTLGTRVGWVRVLAGVAIMLLAGTATAMAGPIGFVGLAVPHVARAIVGADYRWILPYSLVLAPTLLLVADVIGRLVVRPDELQVGIITALVGAPLFIALVRRQRLAEL</sequence>
<feature type="transmembrane region" description="Helical" evidence="9">
    <location>
        <begin position="152"/>
        <end position="171"/>
    </location>
</feature>
<organism evidence="10 11">
    <name type="scientific">Kribbella lupini</name>
    <dbReference type="NCBI Taxonomy" id="291602"/>
    <lineage>
        <taxon>Bacteria</taxon>
        <taxon>Bacillati</taxon>
        <taxon>Actinomycetota</taxon>
        <taxon>Actinomycetes</taxon>
        <taxon>Propionibacteriales</taxon>
        <taxon>Kribbellaceae</taxon>
        <taxon>Kribbella</taxon>
    </lineage>
</organism>
<dbReference type="EMBL" id="BAAANC010000002">
    <property type="protein sequence ID" value="GAA1535216.1"/>
    <property type="molecule type" value="Genomic_DNA"/>
</dbReference>
<evidence type="ECO:0000256" key="2">
    <source>
        <dbReference type="ARBA" id="ARBA00007935"/>
    </source>
</evidence>
<keyword evidence="4" id="KW-1003">Cell membrane</keyword>
<evidence type="ECO:0000313" key="11">
    <source>
        <dbReference type="Proteomes" id="UP001500363"/>
    </source>
</evidence>
<evidence type="ECO:0000313" key="10">
    <source>
        <dbReference type="EMBL" id="GAA1535216.1"/>
    </source>
</evidence>
<evidence type="ECO:0000256" key="8">
    <source>
        <dbReference type="SAM" id="MobiDB-lite"/>
    </source>
</evidence>
<comment type="caution">
    <text evidence="10">The sequence shown here is derived from an EMBL/GenBank/DDBJ whole genome shotgun (WGS) entry which is preliminary data.</text>
</comment>
<evidence type="ECO:0000256" key="4">
    <source>
        <dbReference type="ARBA" id="ARBA00022475"/>
    </source>
</evidence>
<dbReference type="Pfam" id="PF01032">
    <property type="entry name" value="FecCD"/>
    <property type="match status" value="1"/>
</dbReference>
<dbReference type="Proteomes" id="UP001500363">
    <property type="component" value="Unassembled WGS sequence"/>
</dbReference>
<gene>
    <name evidence="10" type="ORF">GCM10009741_42100</name>
</gene>
<feature type="transmembrane region" description="Helical" evidence="9">
    <location>
        <begin position="183"/>
        <end position="204"/>
    </location>
</feature>
<name>A0ABN2B9K0_9ACTN</name>
<keyword evidence="6 9" id="KW-1133">Transmembrane helix</keyword>
<feature type="transmembrane region" description="Helical" evidence="9">
    <location>
        <begin position="224"/>
        <end position="246"/>
    </location>
</feature>
<feature type="transmembrane region" description="Helical" evidence="9">
    <location>
        <begin position="96"/>
        <end position="113"/>
    </location>
</feature>
<evidence type="ECO:0000256" key="3">
    <source>
        <dbReference type="ARBA" id="ARBA00022448"/>
    </source>
</evidence>
<evidence type="ECO:0000256" key="9">
    <source>
        <dbReference type="SAM" id="Phobius"/>
    </source>
</evidence>
<dbReference type="RefSeq" id="WP_344176479.1">
    <property type="nucleotide sequence ID" value="NZ_BAAANC010000002.1"/>
</dbReference>
<evidence type="ECO:0000256" key="6">
    <source>
        <dbReference type="ARBA" id="ARBA00022989"/>
    </source>
</evidence>
<keyword evidence="3" id="KW-0813">Transport</keyword>
<comment type="subcellular location">
    <subcellularLocation>
        <location evidence="1">Cell membrane</location>
        <topology evidence="1">Multi-pass membrane protein</topology>
    </subcellularLocation>
</comment>
<evidence type="ECO:0000256" key="1">
    <source>
        <dbReference type="ARBA" id="ARBA00004651"/>
    </source>
</evidence>
<dbReference type="InterPro" id="IPR037294">
    <property type="entry name" value="ABC_BtuC-like"/>
</dbReference>
<evidence type="ECO:0000256" key="7">
    <source>
        <dbReference type="ARBA" id="ARBA00023136"/>
    </source>
</evidence>
<accession>A0ABN2B9K0</accession>
<dbReference type="CDD" id="cd06550">
    <property type="entry name" value="TM_ABC_iron-siderophores_like"/>
    <property type="match status" value="1"/>
</dbReference>
<dbReference type="Gene3D" id="1.10.3470.10">
    <property type="entry name" value="ABC transporter involved in vitamin B12 uptake, BtuC"/>
    <property type="match status" value="1"/>
</dbReference>
<dbReference type="PANTHER" id="PTHR30472">
    <property type="entry name" value="FERRIC ENTEROBACTIN TRANSPORT SYSTEM PERMEASE PROTEIN"/>
    <property type="match status" value="1"/>
</dbReference>
<feature type="transmembrane region" description="Helical" evidence="9">
    <location>
        <begin position="258"/>
        <end position="281"/>
    </location>
</feature>
<feature type="region of interest" description="Disordered" evidence="8">
    <location>
        <begin position="1"/>
        <end position="29"/>
    </location>
</feature>
<dbReference type="SUPFAM" id="SSF81345">
    <property type="entry name" value="ABC transporter involved in vitamin B12 uptake, BtuC"/>
    <property type="match status" value="1"/>
</dbReference>
<evidence type="ECO:0000256" key="5">
    <source>
        <dbReference type="ARBA" id="ARBA00022692"/>
    </source>
</evidence>
<comment type="similarity">
    <text evidence="2">Belongs to the binding-protein-dependent transport system permease family. FecCD subfamily.</text>
</comment>
<dbReference type="InterPro" id="IPR000522">
    <property type="entry name" value="ABC_transptr_permease_BtuC"/>
</dbReference>
<keyword evidence="11" id="KW-1185">Reference proteome</keyword>
<reference evidence="10 11" key="1">
    <citation type="journal article" date="2019" name="Int. J. Syst. Evol. Microbiol.">
        <title>The Global Catalogue of Microorganisms (GCM) 10K type strain sequencing project: providing services to taxonomists for standard genome sequencing and annotation.</title>
        <authorList>
            <consortium name="The Broad Institute Genomics Platform"/>
            <consortium name="The Broad Institute Genome Sequencing Center for Infectious Disease"/>
            <person name="Wu L."/>
            <person name="Ma J."/>
        </authorList>
    </citation>
    <scope>NUCLEOTIDE SEQUENCE [LARGE SCALE GENOMIC DNA]</scope>
    <source>
        <strain evidence="10 11">JCM 14303</strain>
    </source>
</reference>
<feature type="transmembrane region" description="Helical" evidence="9">
    <location>
        <begin position="42"/>
        <end position="62"/>
    </location>
</feature>
<proteinExistence type="inferred from homology"/>
<feature type="compositionally biased region" description="Basic and acidic residues" evidence="8">
    <location>
        <begin position="1"/>
        <end position="12"/>
    </location>
</feature>
<feature type="transmembrane region" description="Helical" evidence="9">
    <location>
        <begin position="125"/>
        <end position="146"/>
    </location>
</feature>